<dbReference type="RefSeq" id="WP_018577273.1">
    <property type="nucleotide sequence ID" value="NZ_KB892398.1"/>
</dbReference>
<dbReference type="OrthoDB" id="5647652at2"/>
<dbReference type="InterPro" id="IPR029063">
    <property type="entry name" value="SAM-dependent_MTases_sf"/>
</dbReference>
<dbReference type="eggNOG" id="COG0421">
    <property type="taxonomic scope" value="Bacteria"/>
</dbReference>
<accession>A0A0W0YV79</accession>
<dbReference type="PANTHER" id="PTHR43317:SF1">
    <property type="entry name" value="THERMOSPERMINE SYNTHASE ACAULIS5"/>
    <property type="match status" value="1"/>
</dbReference>
<reference evidence="2 3" key="1">
    <citation type="submission" date="2015-11" db="EMBL/GenBank/DDBJ databases">
        <title>Genomic analysis of 38 Legionella species identifies large and diverse effector repertoires.</title>
        <authorList>
            <person name="Burstein D."/>
            <person name="Amaro F."/>
            <person name="Zusman T."/>
            <person name="Lifshitz Z."/>
            <person name="Cohen O."/>
            <person name="Gilbert J.A."/>
            <person name="Pupko T."/>
            <person name="Shuman H.A."/>
            <person name="Segal G."/>
        </authorList>
    </citation>
    <scope>NUCLEOTIDE SEQUENCE [LARGE SCALE GENOMIC DNA]</scope>
    <source>
        <strain evidence="2 3">ATCC 49655</strain>
    </source>
</reference>
<sequence>MWKIRLGTCIYTSPSGYKVFQNYLYRWLTFGSQALQTVINRRYPYKPVLYYLPALTLMARHVPGECCLLGLGGAGIPHLLNKKNPNQSLVAVDNSEEVIEIARQFFMLDRISNLTLVHENAEDYVCESQAQFHHVIVDLYDANYFPADCRTDEFFMHCKNRLAPDGILAVNLANITEQWTIFQLIKRHFKATLVIPVKKSANMVILAAKNDDKELFIEQVKASGEIKKVFWVESWGYATEMKR</sequence>
<dbReference type="SUPFAM" id="SSF53335">
    <property type="entry name" value="S-adenosyl-L-methionine-dependent methyltransferases"/>
    <property type="match status" value="1"/>
</dbReference>
<dbReference type="GO" id="GO:0006596">
    <property type="term" value="P:polyamine biosynthetic process"/>
    <property type="evidence" value="ECO:0007669"/>
    <property type="project" value="UniProtKB-KW"/>
</dbReference>
<dbReference type="AlphaFoldDB" id="A0A0W0YV79"/>
<dbReference type="PATRIC" id="fig|1122169.6.peg.1765"/>
<keyword evidence="3" id="KW-1185">Reference proteome</keyword>
<dbReference type="Proteomes" id="UP000054600">
    <property type="component" value="Unassembled WGS sequence"/>
</dbReference>
<evidence type="ECO:0000313" key="3">
    <source>
        <dbReference type="Proteomes" id="UP000054600"/>
    </source>
</evidence>
<dbReference type="CDD" id="cd02440">
    <property type="entry name" value="AdoMet_MTases"/>
    <property type="match status" value="1"/>
</dbReference>
<evidence type="ECO:0000256" key="1">
    <source>
        <dbReference type="ARBA" id="ARBA00023115"/>
    </source>
</evidence>
<dbReference type="STRING" id="1122169.Lsha_1533"/>
<comment type="caution">
    <text evidence="2">The sequence shown here is derived from an EMBL/GenBank/DDBJ whole genome shotgun (WGS) entry which is preliminary data.</text>
</comment>
<gene>
    <name evidence="2" type="ORF">Lsha_1533</name>
</gene>
<dbReference type="EMBL" id="LNYW01000043">
    <property type="protein sequence ID" value="KTD60816.1"/>
    <property type="molecule type" value="Genomic_DNA"/>
</dbReference>
<dbReference type="Pfam" id="PF01564">
    <property type="entry name" value="Spermine_synth"/>
    <property type="match status" value="1"/>
</dbReference>
<organism evidence="2 3">
    <name type="scientific">Legionella shakespearei DSM 23087</name>
    <dbReference type="NCBI Taxonomy" id="1122169"/>
    <lineage>
        <taxon>Bacteria</taxon>
        <taxon>Pseudomonadati</taxon>
        <taxon>Pseudomonadota</taxon>
        <taxon>Gammaproteobacteria</taxon>
        <taxon>Legionellales</taxon>
        <taxon>Legionellaceae</taxon>
        <taxon>Legionella</taxon>
    </lineage>
</organism>
<dbReference type="PANTHER" id="PTHR43317">
    <property type="entry name" value="THERMOSPERMINE SYNTHASE ACAULIS5"/>
    <property type="match status" value="1"/>
</dbReference>
<evidence type="ECO:0000313" key="2">
    <source>
        <dbReference type="EMBL" id="KTD60816.1"/>
    </source>
</evidence>
<proteinExistence type="predicted"/>
<keyword evidence="1" id="KW-0620">Polyamine biosynthesis</keyword>
<dbReference type="Gene3D" id="3.40.50.150">
    <property type="entry name" value="Vaccinia Virus protein VP39"/>
    <property type="match status" value="1"/>
</dbReference>
<protein>
    <submittedName>
        <fullName evidence="2">Spermidine synthase</fullName>
    </submittedName>
</protein>
<name>A0A0W0YV79_9GAMM</name>